<dbReference type="Proteomes" id="UP000030663">
    <property type="component" value="Unassembled WGS sequence"/>
</dbReference>
<organism evidence="1 2">
    <name type="scientific">Fusarium oxysporum f. sp. raphani 54005</name>
    <dbReference type="NCBI Taxonomy" id="1089458"/>
    <lineage>
        <taxon>Eukaryota</taxon>
        <taxon>Fungi</taxon>
        <taxon>Dikarya</taxon>
        <taxon>Ascomycota</taxon>
        <taxon>Pezizomycotina</taxon>
        <taxon>Sordariomycetes</taxon>
        <taxon>Hypocreomycetidae</taxon>
        <taxon>Hypocreales</taxon>
        <taxon>Nectriaceae</taxon>
        <taxon>Fusarium</taxon>
        <taxon>Fusarium oxysporum species complex</taxon>
    </lineage>
</organism>
<reference evidence="1 2" key="1">
    <citation type="submission" date="2011-11" db="EMBL/GenBank/DDBJ databases">
        <title>The Genome Sequence of Fusarium oxysporum PHW815.</title>
        <authorList>
            <consortium name="The Broad Institute Genome Sequencing Platform"/>
            <person name="Ma L.-J."/>
            <person name="Gale L.R."/>
            <person name="Schwartz D.C."/>
            <person name="Zhou S."/>
            <person name="Corby-Kistler H."/>
            <person name="Young S.K."/>
            <person name="Zeng Q."/>
            <person name="Gargeya S."/>
            <person name="Fitzgerald M."/>
            <person name="Haas B."/>
            <person name="Abouelleil A."/>
            <person name="Alvarado L."/>
            <person name="Arachchi H.M."/>
            <person name="Berlin A."/>
            <person name="Brown A."/>
            <person name="Chapman S.B."/>
            <person name="Chen Z."/>
            <person name="Dunbar C."/>
            <person name="Freedman E."/>
            <person name="Gearin G."/>
            <person name="Goldberg J."/>
            <person name="Griggs A."/>
            <person name="Gujja S."/>
            <person name="Heiman D."/>
            <person name="Howarth C."/>
            <person name="Larson L."/>
            <person name="Lui A."/>
            <person name="MacDonald P.J.P."/>
            <person name="Montmayeur A."/>
            <person name="Murphy C."/>
            <person name="Neiman D."/>
            <person name="Pearson M."/>
            <person name="Priest M."/>
            <person name="Roberts A."/>
            <person name="Saif S."/>
            <person name="Shea T."/>
            <person name="Shenoy N."/>
            <person name="Sisk P."/>
            <person name="Stolte C."/>
            <person name="Sykes S."/>
            <person name="Wortman J."/>
            <person name="Nusbaum C."/>
            <person name="Birren B."/>
        </authorList>
    </citation>
    <scope>NUCLEOTIDE SEQUENCE [LARGE SCALE GENOMIC DNA]</scope>
    <source>
        <strain evidence="1 2">54005</strain>
    </source>
</reference>
<proteinExistence type="predicted"/>
<dbReference type="HOGENOM" id="CLU_2084961_0_0_1"/>
<name>X0BIP4_FUSOX</name>
<accession>X0BIP4</accession>
<evidence type="ECO:0000313" key="1">
    <source>
        <dbReference type="EMBL" id="EXK78713.1"/>
    </source>
</evidence>
<dbReference type="EMBL" id="JH658506">
    <property type="protein sequence ID" value="EXK78713.1"/>
    <property type="molecule type" value="Genomic_DNA"/>
</dbReference>
<gene>
    <name evidence="1" type="ORF">FOQG_16613</name>
</gene>
<keyword evidence="2" id="KW-1185">Reference proteome</keyword>
<dbReference type="AlphaFoldDB" id="X0BIP4"/>
<sequence length="117" mass="12776">MSSCHGTPCRSSERSWPSSHTALTRIIPTYETIVPSRRTLLPAPAEYWQKLGPGLPRQCSGGLLFRYASAPTVLPRISPFYAATIRDGSYGGFGNLFGKASTHAISRSCPFVICLDR</sequence>
<protein>
    <submittedName>
        <fullName evidence="1">Uncharacterized protein</fullName>
    </submittedName>
</protein>
<evidence type="ECO:0000313" key="2">
    <source>
        <dbReference type="Proteomes" id="UP000030663"/>
    </source>
</evidence>